<keyword evidence="3 6" id="KW-1133">Transmembrane helix</keyword>
<proteinExistence type="predicted"/>
<evidence type="ECO:0000256" key="3">
    <source>
        <dbReference type="ARBA" id="ARBA00022989"/>
    </source>
</evidence>
<feature type="transmembrane region" description="Helical" evidence="6">
    <location>
        <begin position="12"/>
        <end position="38"/>
    </location>
</feature>
<protein>
    <submittedName>
        <fullName evidence="7">Hemolysin III</fullName>
    </submittedName>
</protein>
<keyword evidence="5" id="KW-0862">Zinc</keyword>
<feature type="transmembrane region" description="Helical" evidence="6">
    <location>
        <begin position="159"/>
        <end position="180"/>
    </location>
</feature>
<dbReference type="Proteomes" id="UP000322545">
    <property type="component" value="Unassembled WGS sequence"/>
</dbReference>
<reference evidence="7 8" key="1">
    <citation type="submission" date="2016-11" db="EMBL/GenBank/DDBJ databases">
        <authorList>
            <person name="Varghese N."/>
            <person name="Submissions S."/>
        </authorList>
    </citation>
    <scope>NUCLEOTIDE SEQUENCE [LARGE SCALE GENOMIC DNA]</scope>
    <source>
        <strain evidence="7 8">DSM 28249</strain>
    </source>
</reference>
<evidence type="ECO:0000256" key="1">
    <source>
        <dbReference type="ARBA" id="ARBA00004141"/>
    </source>
</evidence>
<gene>
    <name evidence="7" type="ORF">SAMN05443432_104382</name>
</gene>
<evidence type="ECO:0000256" key="4">
    <source>
        <dbReference type="ARBA" id="ARBA00023136"/>
    </source>
</evidence>
<comment type="subcellular location">
    <subcellularLocation>
        <location evidence="1">Membrane</location>
        <topology evidence="1">Multi-pass membrane protein</topology>
    </subcellularLocation>
</comment>
<dbReference type="InterPro" id="IPR004254">
    <property type="entry name" value="AdipoR/HlyIII-related"/>
</dbReference>
<dbReference type="EMBL" id="FRCB01000004">
    <property type="protein sequence ID" value="SHM09358.1"/>
    <property type="molecule type" value="Genomic_DNA"/>
</dbReference>
<keyword evidence="4 6" id="KW-0472">Membrane</keyword>
<dbReference type="PANTHER" id="PTHR20855:SF3">
    <property type="entry name" value="LD03007P"/>
    <property type="match status" value="1"/>
</dbReference>
<evidence type="ECO:0000313" key="7">
    <source>
        <dbReference type="EMBL" id="SHM09358.1"/>
    </source>
</evidence>
<sequence length="213" mass="22494">MSYPAYTRAERIADALVHIFGICAAIVGIALLFAVWAFTMDGATLAATVLYCAALLLMLTASAAYHMAAHTWARPFLRRLDHAAIYLKIAGTFTPLAVFLGTAFGYVVVAIVWTCALIGAGAKLMTAPGKMTTGWVPYVALGWAGLALLVPLSTVLPGLSLAMIVAGGLLYTAGVVFYCWESLRFSNAIWHGFIVIASACFFIGISAALAQHG</sequence>
<dbReference type="AlphaFoldDB" id="A0A1M7FZV5"/>
<keyword evidence="2 6" id="KW-0812">Transmembrane</keyword>
<accession>A0A1M7FZV5</accession>
<feature type="transmembrane region" description="Helical" evidence="6">
    <location>
        <begin position="44"/>
        <end position="68"/>
    </location>
</feature>
<dbReference type="GO" id="GO:0046872">
    <property type="term" value="F:metal ion binding"/>
    <property type="evidence" value="ECO:0007669"/>
    <property type="project" value="UniProtKB-KW"/>
</dbReference>
<feature type="transmembrane region" description="Helical" evidence="6">
    <location>
        <begin position="134"/>
        <end position="153"/>
    </location>
</feature>
<keyword evidence="8" id="KW-1185">Reference proteome</keyword>
<dbReference type="GO" id="GO:0016020">
    <property type="term" value="C:membrane"/>
    <property type="evidence" value="ECO:0007669"/>
    <property type="project" value="UniProtKB-SubCell"/>
</dbReference>
<evidence type="ECO:0000313" key="8">
    <source>
        <dbReference type="Proteomes" id="UP000322545"/>
    </source>
</evidence>
<keyword evidence="5" id="KW-0479">Metal-binding</keyword>
<evidence type="ECO:0000256" key="5">
    <source>
        <dbReference type="PIRSR" id="PIRSR604254-1"/>
    </source>
</evidence>
<evidence type="ECO:0000256" key="2">
    <source>
        <dbReference type="ARBA" id="ARBA00022692"/>
    </source>
</evidence>
<name>A0A1M7FZV5_9RHOB</name>
<evidence type="ECO:0000256" key="6">
    <source>
        <dbReference type="SAM" id="Phobius"/>
    </source>
</evidence>
<feature type="binding site" evidence="5">
    <location>
        <position position="191"/>
    </location>
    <ligand>
        <name>Zn(2+)</name>
        <dbReference type="ChEBI" id="CHEBI:29105"/>
    </ligand>
</feature>
<feature type="transmembrane region" description="Helical" evidence="6">
    <location>
        <begin position="192"/>
        <end position="210"/>
    </location>
</feature>
<organism evidence="7 8">
    <name type="scientific">Roseovarius litoreus</name>
    <dbReference type="NCBI Taxonomy" id="1155722"/>
    <lineage>
        <taxon>Bacteria</taxon>
        <taxon>Pseudomonadati</taxon>
        <taxon>Pseudomonadota</taxon>
        <taxon>Alphaproteobacteria</taxon>
        <taxon>Rhodobacterales</taxon>
        <taxon>Roseobacteraceae</taxon>
        <taxon>Roseovarius</taxon>
    </lineage>
</organism>
<dbReference type="PANTHER" id="PTHR20855">
    <property type="entry name" value="ADIPOR/PROGESTIN RECEPTOR-RELATED"/>
    <property type="match status" value="1"/>
</dbReference>
<feature type="binding site" evidence="5">
    <location>
        <position position="66"/>
    </location>
    <ligand>
        <name>Zn(2+)</name>
        <dbReference type="ChEBI" id="CHEBI:29105"/>
    </ligand>
</feature>
<dbReference type="Pfam" id="PF03006">
    <property type="entry name" value="HlyIII"/>
    <property type="match status" value="1"/>
</dbReference>